<dbReference type="AlphaFoldDB" id="A0A223D491"/>
<name>A0A223D491_9BACL</name>
<dbReference type="RefSeq" id="WP_094237578.1">
    <property type="nucleotide sequence ID" value="NZ_CP022657.1"/>
</dbReference>
<protein>
    <submittedName>
        <fullName evidence="2">Uncharacterized protein</fullName>
    </submittedName>
</protein>
<accession>A0A223D491</accession>
<feature type="region of interest" description="Disordered" evidence="1">
    <location>
        <begin position="41"/>
        <end position="83"/>
    </location>
</feature>
<gene>
    <name evidence="2" type="ORF">CIG75_16240</name>
</gene>
<dbReference type="KEGG" id="tab:CIG75_16240"/>
<sequence length="146" mass="17172">MPQNAQNLQQLEADIALVQIELRQIRQMIGSLIRTEERTMHMLSQQPRQPSQQQQMQSMPNQNQSPFKNNQNWQGTTAFNMPVPPQLLNEERRSMEQYGEMRNTADRMFQQVQNFVQAQSGNRDNLNTYSAQQMNPPHNDPTQRQF</sequence>
<feature type="compositionally biased region" description="Polar residues" evidence="1">
    <location>
        <begin position="67"/>
        <end position="79"/>
    </location>
</feature>
<feature type="region of interest" description="Disordered" evidence="1">
    <location>
        <begin position="126"/>
        <end position="146"/>
    </location>
</feature>
<feature type="compositionally biased region" description="Low complexity" evidence="1">
    <location>
        <begin position="44"/>
        <end position="66"/>
    </location>
</feature>
<reference evidence="2 3" key="1">
    <citation type="journal article" date="2015" name="Int. J. Syst. Evol. Microbiol.">
        <title>Tumebacillus algifaecis sp. nov., isolated from decomposing algal scum.</title>
        <authorList>
            <person name="Wu Y.F."/>
            <person name="Zhang B."/>
            <person name="Xing P."/>
            <person name="Wu Q.L."/>
            <person name="Liu S.J."/>
        </authorList>
    </citation>
    <scope>NUCLEOTIDE SEQUENCE [LARGE SCALE GENOMIC DNA]</scope>
    <source>
        <strain evidence="2 3">THMBR28</strain>
    </source>
</reference>
<organism evidence="2 3">
    <name type="scientific">Tumebacillus algifaecis</name>
    <dbReference type="NCBI Taxonomy" id="1214604"/>
    <lineage>
        <taxon>Bacteria</taxon>
        <taxon>Bacillati</taxon>
        <taxon>Bacillota</taxon>
        <taxon>Bacilli</taxon>
        <taxon>Bacillales</taxon>
        <taxon>Alicyclobacillaceae</taxon>
        <taxon>Tumebacillus</taxon>
    </lineage>
</organism>
<evidence type="ECO:0000313" key="3">
    <source>
        <dbReference type="Proteomes" id="UP000214688"/>
    </source>
</evidence>
<dbReference type="Proteomes" id="UP000214688">
    <property type="component" value="Chromosome"/>
</dbReference>
<evidence type="ECO:0000313" key="2">
    <source>
        <dbReference type="EMBL" id="ASS76345.1"/>
    </source>
</evidence>
<proteinExistence type="predicted"/>
<evidence type="ECO:0000256" key="1">
    <source>
        <dbReference type="SAM" id="MobiDB-lite"/>
    </source>
</evidence>
<dbReference type="EMBL" id="CP022657">
    <property type="protein sequence ID" value="ASS76345.1"/>
    <property type="molecule type" value="Genomic_DNA"/>
</dbReference>
<dbReference type="OrthoDB" id="2382420at2"/>
<keyword evidence="3" id="KW-1185">Reference proteome</keyword>